<evidence type="ECO:0000259" key="2">
    <source>
        <dbReference type="Pfam" id="PF13472"/>
    </source>
</evidence>
<feature type="signal peptide" evidence="1">
    <location>
        <begin position="1"/>
        <end position="18"/>
    </location>
</feature>
<feature type="domain" description="SGNH hydrolase-type esterase" evidence="2">
    <location>
        <begin position="291"/>
        <end position="459"/>
    </location>
</feature>
<protein>
    <submittedName>
        <fullName evidence="3">SGNH/GDSL hydrolase family protein</fullName>
    </submittedName>
</protein>
<dbReference type="Gene3D" id="3.40.50.1110">
    <property type="entry name" value="SGNH hydrolase"/>
    <property type="match status" value="1"/>
</dbReference>
<accession>A0A4Q2UKS1</accession>
<dbReference type="CDD" id="cd00229">
    <property type="entry name" value="SGNH_hydrolase"/>
    <property type="match status" value="1"/>
</dbReference>
<keyword evidence="3" id="KW-0378">Hydrolase</keyword>
<proteinExistence type="predicted"/>
<reference evidence="3 4" key="1">
    <citation type="submission" date="2019-01" db="EMBL/GenBank/DDBJ databases">
        <title>Spirosoma flava sp. nov., a propanil-degrading bacterium isolated from herbicide-contaminated soil.</title>
        <authorList>
            <person name="Zhang L."/>
            <person name="Jiang J.-D."/>
        </authorList>
    </citation>
    <scope>NUCLEOTIDE SEQUENCE [LARGE SCALE GENOMIC DNA]</scope>
    <source>
        <strain evidence="3 4">TY50</strain>
    </source>
</reference>
<keyword evidence="1" id="KW-0732">Signal</keyword>
<dbReference type="InterPro" id="IPR036514">
    <property type="entry name" value="SGNH_hydro_sf"/>
</dbReference>
<dbReference type="RefSeq" id="WP_129602164.1">
    <property type="nucleotide sequence ID" value="NZ_SBLB01000003.1"/>
</dbReference>
<dbReference type="InterPro" id="IPR013830">
    <property type="entry name" value="SGNH_hydro"/>
</dbReference>
<sequence length="477" mass="50387">MKTLILSLLTFLSYTAHAQTIEGFPTKITNSSLQVAGSVNQANDDFEQRCYREGVPGPTGFEATGFVWSGLNTQGGQSVGTIQPIPPGYAYYLKSVTLSSTRQVRLKGGFGYYAVGNTAVQFNSQVVGGPSGSVVINVGSVIRPGMGPYGVNIISMSEADPLLIVASAVNGSTGLVTTKNPTLTPLANQAFSYSVSVTNSTSTSLTGTTTLTDVLPTGVRLVAVSGSGWSTSVASGTITATTTAILAPGTNSAPLSVTVAPTINAHISGSGNGWLIDCDNDYSAPHIMPIIGTSISAGSGASNYKTMWSMLFRNWLRNERGYHIRRINKSVSGSTTTDHDNFRLFDNRYDFDTKTGVWVYEHGVNNKSTNVPDSKTVADLVDMIRHKQRKAPTAKMLVLAPFPVTNAALEAGLATLSPQMAAAVASVGDPNIIWIGSTRTCFNPALDTTDGIHPNDGGNLKIFQAVRDDLNALNIQF</sequence>
<keyword evidence="4" id="KW-1185">Reference proteome</keyword>
<name>A0A4Q2UKS1_9BACT</name>
<comment type="caution">
    <text evidence="3">The sequence shown here is derived from an EMBL/GenBank/DDBJ whole genome shotgun (WGS) entry which is preliminary data.</text>
</comment>
<feature type="chain" id="PRO_5020429981" evidence="1">
    <location>
        <begin position="19"/>
        <end position="477"/>
    </location>
</feature>
<dbReference type="Proteomes" id="UP000290407">
    <property type="component" value="Unassembled WGS sequence"/>
</dbReference>
<evidence type="ECO:0000313" key="3">
    <source>
        <dbReference type="EMBL" id="RYC69826.1"/>
    </source>
</evidence>
<evidence type="ECO:0000313" key="4">
    <source>
        <dbReference type="Proteomes" id="UP000290407"/>
    </source>
</evidence>
<gene>
    <name evidence="3" type="ORF">EQG79_14630</name>
</gene>
<dbReference type="AlphaFoldDB" id="A0A4Q2UKS1"/>
<dbReference type="EMBL" id="SBLB01000003">
    <property type="protein sequence ID" value="RYC69826.1"/>
    <property type="molecule type" value="Genomic_DNA"/>
</dbReference>
<dbReference type="GO" id="GO:0016788">
    <property type="term" value="F:hydrolase activity, acting on ester bonds"/>
    <property type="evidence" value="ECO:0007669"/>
    <property type="project" value="UniProtKB-ARBA"/>
</dbReference>
<evidence type="ECO:0000256" key="1">
    <source>
        <dbReference type="SAM" id="SignalP"/>
    </source>
</evidence>
<dbReference type="Pfam" id="PF13472">
    <property type="entry name" value="Lipase_GDSL_2"/>
    <property type="match status" value="1"/>
</dbReference>
<dbReference type="SUPFAM" id="SSF52266">
    <property type="entry name" value="SGNH hydrolase"/>
    <property type="match status" value="1"/>
</dbReference>
<organism evidence="3 4">
    <name type="scientific">Spirosoma sordidisoli</name>
    <dbReference type="NCBI Taxonomy" id="2502893"/>
    <lineage>
        <taxon>Bacteria</taxon>
        <taxon>Pseudomonadati</taxon>
        <taxon>Bacteroidota</taxon>
        <taxon>Cytophagia</taxon>
        <taxon>Cytophagales</taxon>
        <taxon>Cytophagaceae</taxon>
        <taxon>Spirosoma</taxon>
    </lineage>
</organism>